<evidence type="ECO:0000259" key="4">
    <source>
        <dbReference type="Pfam" id="PF13817"/>
    </source>
</evidence>
<dbReference type="KEGG" id="csci:HDCHBGLK_02619"/>
<feature type="coiled-coil region" evidence="1">
    <location>
        <begin position="22"/>
        <end position="49"/>
    </location>
</feature>
<evidence type="ECO:0000313" key="5">
    <source>
        <dbReference type="EMBL" id="QBF73871.1"/>
    </source>
</evidence>
<dbReference type="Proteomes" id="UP000289664">
    <property type="component" value="Chromosome"/>
</dbReference>
<dbReference type="PANTHER" id="PTHR33678:SF1">
    <property type="entry name" value="BLL1576 PROTEIN"/>
    <property type="match status" value="1"/>
</dbReference>
<dbReference type="Pfam" id="PF13817">
    <property type="entry name" value="DDE_Tnp_IS66_C"/>
    <property type="match status" value="1"/>
</dbReference>
<evidence type="ECO:0000259" key="2">
    <source>
        <dbReference type="Pfam" id="PF03050"/>
    </source>
</evidence>
<accession>A0A494WNY1</accession>
<feature type="domain" description="Transposase IS66 central" evidence="2">
    <location>
        <begin position="182"/>
        <end position="475"/>
    </location>
</feature>
<keyword evidence="1" id="KW-0175">Coiled coil</keyword>
<dbReference type="InterPro" id="IPR039552">
    <property type="entry name" value="IS66_C"/>
</dbReference>
<dbReference type="RefSeq" id="WP_130574567.1">
    <property type="nucleotide sequence ID" value="NZ_CP036170.1"/>
</dbReference>
<organism evidence="5 7">
    <name type="scientific">Clostridium scindens (strain ATCC 35704 / DSM 5676 / VPI 13733 / 19)</name>
    <dbReference type="NCBI Taxonomy" id="411468"/>
    <lineage>
        <taxon>Bacteria</taxon>
        <taxon>Bacillati</taxon>
        <taxon>Bacillota</taxon>
        <taxon>Clostridia</taxon>
        <taxon>Lachnospirales</taxon>
        <taxon>Lachnospiraceae</taxon>
    </lineage>
</organism>
<dbReference type="Pfam" id="PF13007">
    <property type="entry name" value="LZ_Tnp_IS66"/>
    <property type="match status" value="1"/>
</dbReference>
<dbReference type="KEGG" id="csci:HDCHBGLK_01260"/>
<proteinExistence type="predicted"/>
<keyword evidence="7" id="KW-1185">Reference proteome</keyword>
<protein>
    <recommendedName>
        <fullName evidence="8">IS66 family element, transposase</fullName>
    </recommendedName>
</protein>
<dbReference type="InterPro" id="IPR004291">
    <property type="entry name" value="Transposase_IS66_central"/>
</dbReference>
<feature type="domain" description="Transposase TnpC homeodomain" evidence="3">
    <location>
        <begin position="38"/>
        <end position="115"/>
    </location>
</feature>
<dbReference type="EMBL" id="CP036170">
    <property type="protein sequence ID" value="QBF75210.1"/>
    <property type="molecule type" value="Genomic_DNA"/>
</dbReference>
<evidence type="ECO:0000313" key="6">
    <source>
        <dbReference type="EMBL" id="QBF75210.1"/>
    </source>
</evidence>
<dbReference type="Pfam" id="PF03050">
    <property type="entry name" value="DDE_Tnp_IS66"/>
    <property type="match status" value="1"/>
</dbReference>
<evidence type="ECO:0008006" key="8">
    <source>
        <dbReference type="Google" id="ProtNLM"/>
    </source>
</evidence>
<dbReference type="AlphaFoldDB" id="A0A494WNY1"/>
<reference evidence="5 7" key="1">
    <citation type="journal article" date="2019" name="Appl. Environ. Microbiol.">
        <title>Clostridium scindens ATCC 35704: integration of nutritional requirements, the complete genome sequence, and global transcriptional responses to bile acids.</title>
        <authorList>
            <person name="Devendran S."/>
            <person name="Shrestha R."/>
            <person name="Alves J.M.P."/>
            <person name="Wolf P.G."/>
            <person name="Ly L."/>
            <person name="Hernandez A.G."/>
            <person name="Mendez-Garcia C."/>
            <person name="Inboden A."/>
            <person name="Wiley J."/>
            <person name="Paul O."/>
            <person name="Allen A."/>
            <person name="Springer E."/>
            <person name="Wright C.L."/>
            <person name="Fields C.J."/>
            <person name="Daniel S.L."/>
            <person name="Ridlon J.M."/>
        </authorList>
    </citation>
    <scope>NUCLEOTIDE SEQUENCE [LARGE SCALE GENOMIC DNA]</scope>
    <source>
        <strain evidence="5 7">ATCC 35704</strain>
    </source>
</reference>
<evidence type="ECO:0000256" key="1">
    <source>
        <dbReference type="SAM" id="Coils"/>
    </source>
</evidence>
<sequence>MQKIYSPEELNSFSRETLVAVILSMQNQLTQLNTNMERLIEQIASANNHRYGRSSEKLDVIAGQLELELIFNEAEALTETLYVVEPREEDVIQVTRRKKKGKREADLKDLPVEVIPHTIPEAKLQEIFGSVGWKQLPDEVYKRVRVQPAVYTVEEHHVAVYAGKDNQTIVKADRPRELLRNSILTPSLGASIMNAKYVNGLPLYRISQEFQRNDIHISRQVMANWMIQCADRYLGPLYDYLHNRMYHFHVLQADETPVKVSKDGRPANSKSYMWVYRTGKGYSDPPIILYEYQKTRKADHPREFLKGFTGTVVCDGYSAYRKLDRESETIVFAGCWTHARRYFADALKALPKKDHQAAKDTIAYEAIKRIGAIYHLDNQLADLKPDDRKKQRQINLKPLVEAFFVWAKEIQFSGRLTKGKTLEGINYCINQEEALKVFLDDGEVPLDNNATEGALRSFCLHKHAWKLIDSIDGAQSSAIIYSITETAKANHLNPFRYLEYILTVMKDHQEDTDYCFMEELLPWSEQLPEICISKTKTTNV</sequence>
<feature type="domain" description="Transposase IS66 C-terminal" evidence="4">
    <location>
        <begin position="482"/>
        <end position="523"/>
    </location>
</feature>
<dbReference type="GeneID" id="62696813"/>
<gene>
    <name evidence="5" type="ORF">HDCHBGLK_01260</name>
    <name evidence="6" type="ORF">HDCHBGLK_02619</name>
</gene>
<evidence type="ECO:0000259" key="3">
    <source>
        <dbReference type="Pfam" id="PF13007"/>
    </source>
</evidence>
<dbReference type="EMBL" id="CP036170">
    <property type="protein sequence ID" value="QBF73871.1"/>
    <property type="molecule type" value="Genomic_DNA"/>
</dbReference>
<dbReference type="InterPro" id="IPR052344">
    <property type="entry name" value="Transposase-related"/>
</dbReference>
<evidence type="ECO:0000313" key="7">
    <source>
        <dbReference type="Proteomes" id="UP000289664"/>
    </source>
</evidence>
<dbReference type="PANTHER" id="PTHR33678">
    <property type="entry name" value="BLL1576 PROTEIN"/>
    <property type="match status" value="1"/>
</dbReference>
<name>A0A494WNY1_CLOS5</name>
<dbReference type="NCBIfam" id="NF033517">
    <property type="entry name" value="transpos_IS66"/>
    <property type="match status" value="1"/>
</dbReference>
<dbReference type="OrthoDB" id="9760067at2"/>
<dbReference type="InterPro" id="IPR024463">
    <property type="entry name" value="Transposase_TnpC_homeodom"/>
</dbReference>